<reference evidence="8" key="2">
    <citation type="journal article" date="2013" name="Nat. Commun.">
        <title>Genome of the Chinese tree shrew.</title>
        <authorList>
            <person name="Fan Y."/>
            <person name="Huang Z.Y."/>
            <person name="Cao C.C."/>
            <person name="Chen C.S."/>
            <person name="Chen Y.X."/>
            <person name="Fan D.D."/>
            <person name="He J."/>
            <person name="Hou H.L."/>
            <person name="Hu L."/>
            <person name="Hu X.T."/>
            <person name="Jiang X.T."/>
            <person name="Lai R."/>
            <person name="Lang Y.S."/>
            <person name="Liang B."/>
            <person name="Liao S.G."/>
            <person name="Mu D."/>
            <person name="Ma Y.Y."/>
            <person name="Niu Y.Y."/>
            <person name="Sun X.Q."/>
            <person name="Xia J.Q."/>
            <person name="Xiao J."/>
            <person name="Xiong Z.Q."/>
            <person name="Xu L."/>
            <person name="Yang L."/>
            <person name="Zhang Y."/>
            <person name="Zhao W."/>
            <person name="Zhao X.D."/>
            <person name="Zheng Y.T."/>
            <person name="Zhou J.M."/>
            <person name="Zhu Y.B."/>
            <person name="Zhang G.J."/>
            <person name="Wang J."/>
            <person name="Yao Y.G."/>
        </authorList>
    </citation>
    <scope>NUCLEOTIDE SEQUENCE [LARGE SCALE GENOMIC DNA]</scope>
</reference>
<keyword evidence="5" id="KW-0342">GTP-binding</keyword>
<dbReference type="Pfam" id="PF22594">
    <property type="entry name" value="GTP-eEF1A_C"/>
    <property type="match status" value="1"/>
</dbReference>
<keyword evidence="2" id="KW-0547">Nucleotide-binding</keyword>
<comment type="similarity">
    <text evidence="1">Belongs to the TRAFAC class translation factor GTPase superfamily. Classic translation factor GTPase family. EF-Tu/EF-1A subfamily.</text>
</comment>
<dbReference type="PANTHER" id="PTHR44830:SF1">
    <property type="entry name" value="TR-TYPE G DOMAIN-CONTAINING PROTEIN"/>
    <property type="match status" value="1"/>
</dbReference>
<dbReference type="EMBL" id="KB320754">
    <property type="protein sequence ID" value="ELW64169.1"/>
    <property type="molecule type" value="Genomic_DNA"/>
</dbReference>
<dbReference type="GO" id="GO:0003746">
    <property type="term" value="F:translation elongation factor activity"/>
    <property type="evidence" value="ECO:0007669"/>
    <property type="project" value="UniProtKB-KW"/>
</dbReference>
<dbReference type="InterPro" id="IPR009000">
    <property type="entry name" value="Transl_B-barrel_sf"/>
</dbReference>
<evidence type="ECO:0000313" key="7">
    <source>
        <dbReference type="EMBL" id="ELW64169.1"/>
    </source>
</evidence>
<dbReference type="InterPro" id="IPR009001">
    <property type="entry name" value="Transl_elong_EF1A/Init_IF2_C"/>
</dbReference>
<dbReference type="GO" id="GO:0005525">
    <property type="term" value="F:GTP binding"/>
    <property type="evidence" value="ECO:0007669"/>
    <property type="project" value="UniProtKB-KW"/>
</dbReference>
<evidence type="ECO:0000259" key="6">
    <source>
        <dbReference type="Pfam" id="PF22594"/>
    </source>
</evidence>
<name>L9KNX2_TUPCH</name>
<sequence>MVVTFAPVKVTTEVKSFEMHHEALNEALSGDNMDFNVKNVSVKDVHYGNVSGDSKNDPPMEAAGFPVHVIILNHPGQISAACAPYGLSHNHIACKFAALKEKTGHGSGKKLEDGPKFSKSGDAAIVYMVPGKPMCVESFSDYPPLGHFAVNDMRQKVV</sequence>
<dbReference type="STRING" id="246437.L9KNX2"/>
<evidence type="ECO:0000313" key="8">
    <source>
        <dbReference type="Proteomes" id="UP000011518"/>
    </source>
</evidence>
<dbReference type="InParanoid" id="L9KNX2"/>
<keyword evidence="3 7" id="KW-0251">Elongation factor</keyword>
<dbReference type="Proteomes" id="UP000011518">
    <property type="component" value="Unassembled WGS sequence"/>
</dbReference>
<keyword evidence="8" id="KW-1185">Reference proteome</keyword>
<evidence type="ECO:0000256" key="1">
    <source>
        <dbReference type="ARBA" id="ARBA00007249"/>
    </source>
</evidence>
<dbReference type="Gene3D" id="2.40.30.10">
    <property type="entry name" value="Translation factors"/>
    <property type="match status" value="2"/>
</dbReference>
<protein>
    <submittedName>
        <fullName evidence="7">Elongation factor 1-alpha 1</fullName>
    </submittedName>
</protein>
<reference evidence="8" key="1">
    <citation type="submission" date="2012-07" db="EMBL/GenBank/DDBJ databases">
        <title>Genome of the Chinese tree shrew, a rising model animal genetically related to primates.</title>
        <authorList>
            <person name="Zhang G."/>
            <person name="Fan Y."/>
            <person name="Yao Y."/>
            <person name="Huang Z."/>
        </authorList>
    </citation>
    <scope>NUCLEOTIDE SEQUENCE [LARGE SCALE GENOMIC DNA]</scope>
</reference>
<keyword evidence="4" id="KW-0648">Protein biosynthesis</keyword>
<dbReference type="SUPFAM" id="SSF50447">
    <property type="entry name" value="Translation proteins"/>
    <property type="match status" value="1"/>
</dbReference>
<evidence type="ECO:0000256" key="4">
    <source>
        <dbReference type="ARBA" id="ARBA00022917"/>
    </source>
</evidence>
<dbReference type="InterPro" id="IPR054696">
    <property type="entry name" value="GTP-eEF1A_C"/>
</dbReference>
<gene>
    <name evidence="7" type="ORF">TREES_T100009063</name>
</gene>
<organism evidence="7 8">
    <name type="scientific">Tupaia chinensis</name>
    <name type="common">Chinese tree shrew</name>
    <name type="synonym">Tupaia belangeri chinensis</name>
    <dbReference type="NCBI Taxonomy" id="246437"/>
    <lineage>
        <taxon>Eukaryota</taxon>
        <taxon>Metazoa</taxon>
        <taxon>Chordata</taxon>
        <taxon>Craniata</taxon>
        <taxon>Vertebrata</taxon>
        <taxon>Euteleostomi</taxon>
        <taxon>Mammalia</taxon>
        <taxon>Eutheria</taxon>
        <taxon>Euarchontoglires</taxon>
        <taxon>Scandentia</taxon>
        <taxon>Tupaiidae</taxon>
        <taxon>Tupaia</taxon>
    </lineage>
</organism>
<evidence type="ECO:0000256" key="5">
    <source>
        <dbReference type="ARBA" id="ARBA00023134"/>
    </source>
</evidence>
<evidence type="ECO:0000256" key="2">
    <source>
        <dbReference type="ARBA" id="ARBA00022741"/>
    </source>
</evidence>
<dbReference type="AlphaFoldDB" id="L9KNX2"/>
<proteinExistence type="inferred from homology"/>
<dbReference type="SUPFAM" id="SSF50465">
    <property type="entry name" value="EF-Tu/eEF-1alpha/eIF2-gamma C-terminal domain"/>
    <property type="match status" value="1"/>
</dbReference>
<dbReference type="PANTHER" id="PTHR44830">
    <property type="entry name" value="ELONGATION FACTOR 1 ALPHA"/>
    <property type="match status" value="1"/>
</dbReference>
<dbReference type="CDD" id="cd03705">
    <property type="entry name" value="EF1_alpha_III"/>
    <property type="match status" value="1"/>
</dbReference>
<evidence type="ECO:0000256" key="3">
    <source>
        <dbReference type="ARBA" id="ARBA00022768"/>
    </source>
</evidence>
<feature type="domain" description="GTP-eEF1A C-terminal" evidence="6">
    <location>
        <begin position="65"/>
        <end position="157"/>
    </location>
</feature>
<accession>L9KNX2</accession>
<dbReference type="FunFam" id="2.40.30.10:FF:000005">
    <property type="entry name" value="Elongation factor 1-alpha"/>
    <property type="match status" value="1"/>
</dbReference>